<evidence type="ECO:0000256" key="1">
    <source>
        <dbReference type="SAM" id="MobiDB-lite"/>
    </source>
</evidence>
<sequence>MHHRNRPIPARPSCRHPRPRPTARRYRQPAHPGGLPTARVPLPQARNLNRTRRRRRNPAASRRRAGPSERADEGISQRRTNREAREGNSYIWHQGGGSGTTPQGGQRRR</sequence>
<dbReference type="AlphaFoldDB" id="A0A8D8J8W2"/>
<feature type="compositionally biased region" description="Basic residues" evidence="1">
    <location>
        <begin position="13"/>
        <end position="28"/>
    </location>
</feature>
<organism evidence="2">
    <name type="scientific">Culex pipiens</name>
    <name type="common">House mosquito</name>
    <dbReference type="NCBI Taxonomy" id="7175"/>
    <lineage>
        <taxon>Eukaryota</taxon>
        <taxon>Metazoa</taxon>
        <taxon>Ecdysozoa</taxon>
        <taxon>Arthropoda</taxon>
        <taxon>Hexapoda</taxon>
        <taxon>Insecta</taxon>
        <taxon>Pterygota</taxon>
        <taxon>Neoptera</taxon>
        <taxon>Endopterygota</taxon>
        <taxon>Diptera</taxon>
        <taxon>Nematocera</taxon>
        <taxon>Culicoidea</taxon>
        <taxon>Culicidae</taxon>
        <taxon>Culicinae</taxon>
        <taxon>Culicini</taxon>
        <taxon>Culex</taxon>
        <taxon>Culex</taxon>
    </lineage>
</organism>
<reference evidence="2" key="1">
    <citation type="submission" date="2021-05" db="EMBL/GenBank/DDBJ databases">
        <authorList>
            <person name="Alioto T."/>
            <person name="Alioto T."/>
            <person name="Gomez Garrido J."/>
        </authorList>
    </citation>
    <scope>NUCLEOTIDE SEQUENCE</scope>
</reference>
<feature type="compositionally biased region" description="Basic residues" evidence="1">
    <location>
        <begin position="49"/>
        <end position="65"/>
    </location>
</feature>
<evidence type="ECO:0000313" key="2">
    <source>
        <dbReference type="EMBL" id="CAG6567544.1"/>
    </source>
</evidence>
<dbReference type="EMBL" id="HBUE01172757">
    <property type="protein sequence ID" value="CAG6516045.1"/>
    <property type="molecule type" value="Transcribed_RNA"/>
</dbReference>
<name>A0A8D8J8W2_CULPI</name>
<protein>
    <submittedName>
        <fullName evidence="2">(northern house mosquito) hypothetical protein</fullName>
    </submittedName>
</protein>
<feature type="region of interest" description="Disordered" evidence="1">
    <location>
        <begin position="1"/>
        <end position="109"/>
    </location>
</feature>
<dbReference type="EMBL" id="HBUE01136273">
    <property type="protein sequence ID" value="CAG6498657.1"/>
    <property type="molecule type" value="Transcribed_RNA"/>
</dbReference>
<proteinExistence type="predicted"/>
<feature type="compositionally biased region" description="Basic and acidic residues" evidence="1">
    <location>
        <begin position="66"/>
        <end position="86"/>
    </location>
</feature>
<dbReference type="EMBL" id="HBUE01278213">
    <property type="protein sequence ID" value="CAG6567544.1"/>
    <property type="molecule type" value="Transcribed_RNA"/>
</dbReference>
<accession>A0A8D8J8W2</accession>
<feature type="compositionally biased region" description="Low complexity" evidence="1">
    <location>
        <begin position="100"/>
        <end position="109"/>
    </location>
</feature>